<accession>A0A1W2BPY3</accession>
<dbReference type="Gene3D" id="1.10.357.10">
    <property type="entry name" value="Tetracycline Repressor, domain 2"/>
    <property type="match status" value="1"/>
</dbReference>
<dbReference type="InterPro" id="IPR036271">
    <property type="entry name" value="Tet_transcr_reg_TetR-rel_C_sf"/>
</dbReference>
<dbReference type="GO" id="GO:0003677">
    <property type="term" value="F:DNA binding"/>
    <property type="evidence" value="ECO:0007669"/>
    <property type="project" value="UniProtKB-UniRule"/>
</dbReference>
<protein>
    <submittedName>
        <fullName evidence="4">Transcriptional regulator, TetR family</fullName>
    </submittedName>
</protein>
<gene>
    <name evidence="4" type="ORF">SAMN02746065_10947</name>
</gene>
<dbReference type="PANTHER" id="PTHR43479">
    <property type="entry name" value="ACREF/ENVCD OPERON REPRESSOR-RELATED"/>
    <property type="match status" value="1"/>
</dbReference>
<dbReference type="Proteomes" id="UP000192418">
    <property type="component" value="Unassembled WGS sequence"/>
</dbReference>
<dbReference type="InterPro" id="IPR050624">
    <property type="entry name" value="HTH-type_Tx_Regulator"/>
</dbReference>
<proteinExistence type="predicted"/>
<evidence type="ECO:0000313" key="5">
    <source>
        <dbReference type="Proteomes" id="UP000192418"/>
    </source>
</evidence>
<dbReference type="InterPro" id="IPR009057">
    <property type="entry name" value="Homeodomain-like_sf"/>
</dbReference>
<keyword evidence="1 2" id="KW-0238">DNA-binding</keyword>
<evidence type="ECO:0000256" key="2">
    <source>
        <dbReference type="PROSITE-ProRule" id="PRU00335"/>
    </source>
</evidence>
<dbReference type="AlphaFoldDB" id="A0A1W2BPY3"/>
<reference evidence="4 5" key="1">
    <citation type="submission" date="2017-04" db="EMBL/GenBank/DDBJ databases">
        <authorList>
            <person name="Afonso C.L."/>
            <person name="Miller P.J."/>
            <person name="Scott M.A."/>
            <person name="Spackman E."/>
            <person name="Goraichik I."/>
            <person name="Dimitrov K.M."/>
            <person name="Suarez D.L."/>
            <person name="Swayne D.E."/>
        </authorList>
    </citation>
    <scope>NUCLEOTIDE SEQUENCE [LARGE SCALE GENOMIC DNA]</scope>
    <source>
        <strain evidence="4 5">DSM 3385</strain>
    </source>
</reference>
<dbReference type="PROSITE" id="PS50977">
    <property type="entry name" value="HTH_TETR_2"/>
    <property type="match status" value="1"/>
</dbReference>
<keyword evidence="5" id="KW-1185">Reference proteome</keyword>
<dbReference type="RefSeq" id="WP_084068834.1">
    <property type="nucleotide sequence ID" value="NZ_FWXY01000009.1"/>
</dbReference>
<dbReference type="SUPFAM" id="SSF46689">
    <property type="entry name" value="Homeodomain-like"/>
    <property type="match status" value="1"/>
</dbReference>
<dbReference type="OrthoDB" id="5394806at2"/>
<dbReference type="SUPFAM" id="SSF48498">
    <property type="entry name" value="Tetracyclin repressor-like, C-terminal domain"/>
    <property type="match status" value="1"/>
</dbReference>
<evidence type="ECO:0000256" key="1">
    <source>
        <dbReference type="ARBA" id="ARBA00023125"/>
    </source>
</evidence>
<dbReference type="EMBL" id="FWXY01000009">
    <property type="protein sequence ID" value="SMC75007.1"/>
    <property type="molecule type" value="Genomic_DNA"/>
</dbReference>
<dbReference type="InterPro" id="IPR001647">
    <property type="entry name" value="HTH_TetR"/>
</dbReference>
<name>A0A1W2BPY3_9BACT</name>
<dbReference type="PANTHER" id="PTHR43479:SF11">
    <property type="entry name" value="ACREF_ENVCD OPERON REPRESSOR-RELATED"/>
    <property type="match status" value="1"/>
</dbReference>
<dbReference type="STRING" id="1121400.SAMN02746065_10947"/>
<evidence type="ECO:0000259" key="3">
    <source>
        <dbReference type="PROSITE" id="PS50977"/>
    </source>
</evidence>
<evidence type="ECO:0000313" key="4">
    <source>
        <dbReference type="EMBL" id="SMC75007.1"/>
    </source>
</evidence>
<sequence>MNHILNKKEARRIATRGKIIDAATHLFATLGFHKTTIQDIAQHIGMTTGAVFHHFGSKKDILDAVVENLDHNFEEYIEFLARDHRDRRTMITGMADIFVKRFHTDPDIIISMTSLAAEFSSIRGPVILKVQAVYDRFVDAFEAALNKFSQEKINRAIAIGFIAGLQGVAVQALLREGEMSIEELVQGFLSMNALAKPGE</sequence>
<dbReference type="PRINTS" id="PR00455">
    <property type="entry name" value="HTHTETR"/>
</dbReference>
<organism evidence="4 5">
    <name type="scientific">Desulfocicer vacuolatum DSM 3385</name>
    <dbReference type="NCBI Taxonomy" id="1121400"/>
    <lineage>
        <taxon>Bacteria</taxon>
        <taxon>Pseudomonadati</taxon>
        <taxon>Thermodesulfobacteriota</taxon>
        <taxon>Desulfobacteria</taxon>
        <taxon>Desulfobacterales</taxon>
        <taxon>Desulfobacteraceae</taxon>
        <taxon>Desulfocicer</taxon>
    </lineage>
</organism>
<feature type="DNA-binding region" description="H-T-H motif" evidence="2">
    <location>
        <begin position="36"/>
        <end position="55"/>
    </location>
</feature>
<feature type="domain" description="HTH tetR-type" evidence="3">
    <location>
        <begin position="13"/>
        <end position="73"/>
    </location>
</feature>
<dbReference type="Pfam" id="PF00440">
    <property type="entry name" value="TetR_N"/>
    <property type="match status" value="1"/>
</dbReference>